<dbReference type="EMBL" id="JBIMZQ010000003">
    <property type="protein sequence ID" value="KAL3672881.1"/>
    <property type="molecule type" value="Genomic_DNA"/>
</dbReference>
<feature type="compositionally biased region" description="Low complexity" evidence="1">
    <location>
        <begin position="358"/>
        <end position="375"/>
    </location>
</feature>
<feature type="domain" description="C2" evidence="2">
    <location>
        <begin position="1"/>
        <end position="147"/>
    </location>
</feature>
<feature type="compositionally biased region" description="Basic and acidic residues" evidence="1">
    <location>
        <begin position="377"/>
        <end position="393"/>
    </location>
</feature>
<gene>
    <name evidence="3" type="ORF">V7S43_002183</name>
</gene>
<evidence type="ECO:0000313" key="4">
    <source>
        <dbReference type="Proteomes" id="UP001632037"/>
    </source>
</evidence>
<evidence type="ECO:0000256" key="1">
    <source>
        <dbReference type="SAM" id="MobiDB-lite"/>
    </source>
</evidence>
<dbReference type="Pfam" id="PF00168">
    <property type="entry name" value="C2"/>
    <property type="match status" value="1"/>
</dbReference>
<dbReference type="SUPFAM" id="SSF49562">
    <property type="entry name" value="C2 domain (Calcium/lipid-binding domain, CaLB)"/>
    <property type="match status" value="1"/>
</dbReference>
<accession>A0ABD3G4M4</accession>
<comment type="caution">
    <text evidence="3">The sequence shown here is derived from an EMBL/GenBank/DDBJ whole genome shotgun (WGS) entry which is preliminary data.</text>
</comment>
<keyword evidence="4" id="KW-1185">Reference proteome</keyword>
<feature type="compositionally biased region" description="Polar residues" evidence="1">
    <location>
        <begin position="406"/>
        <end position="418"/>
    </location>
</feature>
<feature type="compositionally biased region" description="Pro residues" evidence="1">
    <location>
        <begin position="261"/>
        <end position="277"/>
    </location>
</feature>
<reference evidence="3 4" key="1">
    <citation type="submission" date="2024-09" db="EMBL/GenBank/DDBJ databases">
        <title>Genome sequencing and assembly of Phytophthora oleae, isolate VK10A, causative agent of rot of olive drupes.</title>
        <authorList>
            <person name="Conti Taguali S."/>
            <person name="Riolo M."/>
            <person name="La Spada F."/>
            <person name="Cacciola S.O."/>
            <person name="Dionisio G."/>
        </authorList>
    </citation>
    <scope>NUCLEOTIDE SEQUENCE [LARGE SCALE GENOMIC DNA]</scope>
    <source>
        <strain evidence="3 4">VK10A</strain>
    </source>
</reference>
<dbReference type="Gene3D" id="2.60.40.150">
    <property type="entry name" value="C2 domain"/>
    <property type="match status" value="1"/>
</dbReference>
<feature type="region of interest" description="Disordered" evidence="1">
    <location>
        <begin position="212"/>
        <end position="309"/>
    </location>
</feature>
<dbReference type="SMART" id="SM00239">
    <property type="entry name" value="C2"/>
    <property type="match status" value="1"/>
</dbReference>
<organism evidence="3 4">
    <name type="scientific">Phytophthora oleae</name>
    <dbReference type="NCBI Taxonomy" id="2107226"/>
    <lineage>
        <taxon>Eukaryota</taxon>
        <taxon>Sar</taxon>
        <taxon>Stramenopiles</taxon>
        <taxon>Oomycota</taxon>
        <taxon>Peronosporomycetes</taxon>
        <taxon>Peronosporales</taxon>
        <taxon>Peronosporaceae</taxon>
        <taxon>Phytophthora</taxon>
    </lineage>
</organism>
<protein>
    <recommendedName>
        <fullName evidence="2">C2 domain-containing protein</fullName>
    </recommendedName>
</protein>
<dbReference type="PROSITE" id="PS50004">
    <property type="entry name" value="C2"/>
    <property type="match status" value="1"/>
</dbReference>
<dbReference type="InterPro" id="IPR035892">
    <property type="entry name" value="C2_domain_sf"/>
</dbReference>
<dbReference type="InterPro" id="IPR000008">
    <property type="entry name" value="C2_dom"/>
</dbReference>
<name>A0ABD3G4M4_9STRA</name>
<evidence type="ECO:0000313" key="3">
    <source>
        <dbReference type="EMBL" id="KAL3672881.1"/>
    </source>
</evidence>
<feature type="compositionally biased region" description="Basic and acidic residues" evidence="1">
    <location>
        <begin position="242"/>
        <end position="257"/>
    </location>
</feature>
<dbReference type="Proteomes" id="UP001632037">
    <property type="component" value="Unassembled WGS sequence"/>
</dbReference>
<sequence>MAPAVEKTQRYKLVLRVYSAEELQHSSSQGAYCKLYVGATTMTDGSHKALHKKDSNDSATSNEDMDDPVQLEVRRTRTQHQQPNALAPPETIWDEAFEVPIRPGLDLATQILSIRVKSQHLFFCPVIGACAVSLANLLPGERLEQWFPLQKGKKPAGRIRVMLLIAPDDKAMIASLPRRKQPNQDVVAARAAHHEADEAIKRLVDKQLRQEAERRQRRLERTSSGPPVEVNRPAEDSQLFGKKLDEVTIKERQKRGENATWPPPPGVSSPKMLPPLGTPAAFRDNNKENERPIPLPTVQMPVSPMSEYEQRLDRKLRQLRKETARLRKLKSQLKQYVPDLQMDSDSDDSLDSEEEPEALLSGSSRASSTSTSSGSEQHNRKENELHNHKELKYSRVKLNGNEVDETSTPNKHGSAITF</sequence>
<proteinExistence type="predicted"/>
<feature type="region of interest" description="Disordered" evidence="1">
    <location>
        <begin position="337"/>
        <end position="418"/>
    </location>
</feature>
<feature type="region of interest" description="Disordered" evidence="1">
    <location>
        <begin position="46"/>
        <end position="67"/>
    </location>
</feature>
<feature type="compositionally biased region" description="Acidic residues" evidence="1">
    <location>
        <begin position="342"/>
        <end position="357"/>
    </location>
</feature>
<evidence type="ECO:0000259" key="2">
    <source>
        <dbReference type="PROSITE" id="PS50004"/>
    </source>
</evidence>
<dbReference type="AlphaFoldDB" id="A0ABD3G4M4"/>